<name>A0ACD5X5U7_AVESA</name>
<dbReference type="Proteomes" id="UP001732700">
    <property type="component" value="Chromosome 4D"/>
</dbReference>
<proteinExistence type="predicted"/>
<sequence length="473" mass="53279">MGYFGIRVSLTYLCVSPFACSILHRFGTSVPYPCNVDGVKICTKIAHPVVEQLRKEDREATEAATNSAPKNQLIKLPSYENSSLPPSSKKRKGKQSNIADSFTAEERHTADSNIARMFYTRALPFNLARNSAYRASYSYVANTKLGGYVPPSYDALRSTLLQKEKVHVEKMLQPIKDTWPFKGVSIAMYGWSDPQRRPILNSIAMTEGGPMFLKAINTEGEVKSKEYIFDRLREVIEEVGSKNVVQVITNNASNCKYAGLKIEGHYKNIFWTPCVVHTLNLAMKDICDPKNNEGGNAELTWIKQAGEGAFYIKNYIMNHSMRLSMFNVFSKLKFLAIAETRFASLLYHAEEILKQWWGTYGVHAPELKDLALMLLGQPSSSSCCERNWSTYSFIHSLKRNRLNPGRAEDLVFVHNNLRLLSRKSKDYENGPSRMWDVGGDGLDSFDGVGILEGADLALDEPEFEQEMVGEESI</sequence>
<reference evidence="1" key="2">
    <citation type="submission" date="2025-09" db="UniProtKB">
        <authorList>
            <consortium name="EnsemblPlants"/>
        </authorList>
    </citation>
    <scope>IDENTIFICATION</scope>
</reference>
<evidence type="ECO:0000313" key="1">
    <source>
        <dbReference type="EnsemblPlants" id="AVESA.00010b.r2.4DG0745450.1.CDS"/>
    </source>
</evidence>
<keyword evidence="2" id="KW-1185">Reference proteome</keyword>
<accession>A0ACD5X5U7</accession>
<reference evidence="1" key="1">
    <citation type="submission" date="2021-05" db="EMBL/GenBank/DDBJ databases">
        <authorList>
            <person name="Scholz U."/>
            <person name="Mascher M."/>
            <person name="Fiebig A."/>
        </authorList>
    </citation>
    <scope>NUCLEOTIDE SEQUENCE [LARGE SCALE GENOMIC DNA]</scope>
</reference>
<organism evidence="1 2">
    <name type="scientific">Avena sativa</name>
    <name type="common">Oat</name>
    <dbReference type="NCBI Taxonomy" id="4498"/>
    <lineage>
        <taxon>Eukaryota</taxon>
        <taxon>Viridiplantae</taxon>
        <taxon>Streptophyta</taxon>
        <taxon>Embryophyta</taxon>
        <taxon>Tracheophyta</taxon>
        <taxon>Spermatophyta</taxon>
        <taxon>Magnoliopsida</taxon>
        <taxon>Liliopsida</taxon>
        <taxon>Poales</taxon>
        <taxon>Poaceae</taxon>
        <taxon>BOP clade</taxon>
        <taxon>Pooideae</taxon>
        <taxon>Poodae</taxon>
        <taxon>Poeae</taxon>
        <taxon>Poeae Chloroplast Group 1 (Aveneae type)</taxon>
        <taxon>Aveninae</taxon>
        <taxon>Avena</taxon>
    </lineage>
</organism>
<evidence type="ECO:0000313" key="2">
    <source>
        <dbReference type="Proteomes" id="UP001732700"/>
    </source>
</evidence>
<protein>
    <submittedName>
        <fullName evidence="1">Uncharacterized protein</fullName>
    </submittedName>
</protein>
<dbReference type="EnsemblPlants" id="AVESA.00010b.r2.4DG0745450.1">
    <property type="protein sequence ID" value="AVESA.00010b.r2.4DG0745450.1.CDS"/>
    <property type="gene ID" value="AVESA.00010b.r2.4DG0745450"/>
</dbReference>